<accession>A0ABU7A1D7</accession>
<evidence type="ECO:0000313" key="2">
    <source>
        <dbReference type="EMBL" id="MED6231683.1"/>
    </source>
</evidence>
<evidence type="ECO:0000256" key="1">
    <source>
        <dbReference type="SAM" id="MobiDB-lite"/>
    </source>
</evidence>
<organism evidence="2 3">
    <name type="scientific">Ataeniobius toweri</name>
    <dbReference type="NCBI Taxonomy" id="208326"/>
    <lineage>
        <taxon>Eukaryota</taxon>
        <taxon>Metazoa</taxon>
        <taxon>Chordata</taxon>
        <taxon>Craniata</taxon>
        <taxon>Vertebrata</taxon>
        <taxon>Euteleostomi</taxon>
        <taxon>Actinopterygii</taxon>
        <taxon>Neopterygii</taxon>
        <taxon>Teleostei</taxon>
        <taxon>Neoteleostei</taxon>
        <taxon>Acanthomorphata</taxon>
        <taxon>Ovalentaria</taxon>
        <taxon>Atherinomorphae</taxon>
        <taxon>Cyprinodontiformes</taxon>
        <taxon>Goodeidae</taxon>
        <taxon>Ataeniobius</taxon>
    </lineage>
</organism>
<keyword evidence="3" id="KW-1185">Reference proteome</keyword>
<feature type="region of interest" description="Disordered" evidence="1">
    <location>
        <begin position="44"/>
        <end position="76"/>
    </location>
</feature>
<gene>
    <name evidence="2" type="ORF">ATANTOWER_003480</name>
</gene>
<evidence type="ECO:0000313" key="3">
    <source>
        <dbReference type="Proteomes" id="UP001345963"/>
    </source>
</evidence>
<feature type="compositionally biased region" description="Basic and acidic residues" evidence="1">
    <location>
        <begin position="44"/>
        <end position="63"/>
    </location>
</feature>
<comment type="caution">
    <text evidence="2">The sequence shown here is derived from an EMBL/GenBank/DDBJ whole genome shotgun (WGS) entry which is preliminary data.</text>
</comment>
<protein>
    <submittedName>
        <fullName evidence="2">Uncharacterized protein</fullName>
    </submittedName>
</protein>
<dbReference type="Proteomes" id="UP001345963">
    <property type="component" value="Unassembled WGS sequence"/>
</dbReference>
<name>A0ABU7A1D7_9TELE</name>
<sequence length="149" mass="16919">MSHYPLSSLLNWIVCYTESGTSESAVLKLLNKHHLESEIQRFVDEKTEGGRRSSKKENQELSKRNNQTQNGRKSDRAYILVSSDQSTFIHKARLVQEYKMSSQQIFPTDFEIPTCNCSVLHSIQAQGNMKSLKAKFKKNEVSGISCGDC</sequence>
<proteinExistence type="predicted"/>
<reference evidence="2 3" key="1">
    <citation type="submission" date="2021-07" db="EMBL/GenBank/DDBJ databases">
        <authorList>
            <person name="Palmer J.M."/>
        </authorList>
    </citation>
    <scope>NUCLEOTIDE SEQUENCE [LARGE SCALE GENOMIC DNA]</scope>
    <source>
        <strain evidence="2 3">AT_MEX2019</strain>
        <tissue evidence="2">Muscle</tissue>
    </source>
</reference>
<dbReference type="EMBL" id="JAHUTI010000138">
    <property type="protein sequence ID" value="MED6231683.1"/>
    <property type="molecule type" value="Genomic_DNA"/>
</dbReference>